<dbReference type="eggNOG" id="arCOG10615">
    <property type="taxonomic scope" value="Archaea"/>
</dbReference>
<sequence length="422" mass="47739">MRGQLPIIIALILVTSLTVTTIIYTTSTITYTSLTVLETGSAGEWTYITEQLDSILLSALSAASPNASKSFETTYWNLYSDSVKEGDSWTRTCTIVDGCPGTRQGGRCTATYWTLYNYDDFRCIGKCDSNYTSPGFSWSMSNYTFALQQAAYSYFYRARMVAEVMLNNWRDMLANYGYVIYTSSIGGFYRINIASYGNYSESTTVMRLNATLDIYSATAGYRRMIRYVEIGYTARFYNGLWSDDGIYLPVYVNAYVDLNGVKAYYIINPDETSLTVYSIMLKRLSFLNTTGGNVTLKPIVSYYYGNGTTLLIFRINATDRNMWNQKAVVWREVVLSHRDYDDTFAPPLTIADPSSKLTRVTVAFLWAGLLSTRIEGINLYNGVKIVFKHYANTRPDTGDWLDSVPFNIYGDEKAVFPPEYVS</sequence>
<reference key="3">
    <citation type="submission" date="2010-02" db="EMBL/GenBank/DDBJ databases">
        <title>Complete genome sequence of Thermosphaera aggregans type strain (M11TL).</title>
        <authorList>
            <consortium name="US DOE Joint Genome Institute (JGI-PGF)"/>
            <person name="Spring S."/>
            <person name="Lapidus A."/>
            <person name="Munk C."/>
            <person name="Schroeder M."/>
            <person name="Glavina Del Rio T."/>
            <person name="Tice H."/>
            <person name="Copeland A."/>
            <person name="Cheng J.-F."/>
            <person name="Lucas S."/>
            <person name="Chen F."/>
            <person name="Nolan M."/>
            <person name="Bruce D."/>
            <person name="Goodwin L."/>
            <person name="Pitluck S."/>
            <person name="Ivanova N."/>
            <person name="Mavromatis K."/>
            <person name="Ovchinnikova G."/>
            <person name="Pati A."/>
            <person name="Chen A."/>
            <person name="Palaniappan K."/>
            <person name="Land M."/>
            <person name="Hauser L."/>
            <person name="Chang Y.-J."/>
            <person name="Jeffries C.C."/>
            <person name="Brettin T."/>
            <person name="Detter J.C."/>
            <person name="Tapia R."/>
            <person name="Han C."/>
            <person name="Chain P."/>
            <person name="Heimerl T."/>
            <person name="Weik F."/>
            <person name="Goker M."/>
            <person name="Rachel R."/>
            <person name="Bristow J."/>
            <person name="Eisen J.A."/>
            <person name="Markowitz V."/>
            <person name="Hugenholtz P."/>
            <person name="Kyrpides N.C."/>
            <person name="Klenk H.-P."/>
        </authorList>
    </citation>
    <scope>NUCLEOTIDE SEQUENCE</scope>
    <source>
        <strain>DSM 11486</strain>
    </source>
</reference>
<name>D5U0J2_THEAM</name>
<reference evidence="2 3" key="1">
    <citation type="journal article" date="2010" name="Stand. Genomic Sci.">
        <title>Complete genome sequence of Thermosphaera aggregans type strain (M11TL).</title>
        <authorList>
            <person name="Spring S."/>
            <person name="Rachel R."/>
            <person name="Lapidus A."/>
            <person name="Davenport K."/>
            <person name="Tice H."/>
            <person name="Copeland A."/>
            <person name="Cheng J.F."/>
            <person name="Lucas S."/>
            <person name="Chen F."/>
            <person name="Nolan M."/>
            <person name="Bruce D."/>
            <person name="Goodwin L."/>
            <person name="Pitluck S."/>
            <person name="Ivanova N."/>
            <person name="Mavromatis K."/>
            <person name="Ovchinnikova G."/>
            <person name="Pati A."/>
            <person name="Chen A."/>
            <person name="Palaniappan K."/>
            <person name="Land M."/>
            <person name="Hauser L."/>
            <person name="Chang Y.J."/>
            <person name="Jeffries C.C."/>
            <person name="Brettin T."/>
            <person name="Detter J.C."/>
            <person name="Tapia R."/>
            <person name="Han C."/>
            <person name="Heimerl T."/>
            <person name="Weikl F."/>
            <person name="Brambilla E."/>
            <person name="Goker M."/>
            <person name="Bristow J."/>
            <person name="Eisen J.A."/>
            <person name="Markowitz V."/>
            <person name="Hugenholtz P."/>
            <person name="Kyrpides N.C."/>
            <person name="Klenk H.P."/>
        </authorList>
    </citation>
    <scope>NUCLEOTIDE SEQUENCE [LARGE SCALE GENOMIC DNA]</scope>
    <source>
        <strain evidence="3">DSM 11486 / M11TL</strain>
    </source>
</reference>
<keyword evidence="1" id="KW-0812">Transmembrane</keyword>
<dbReference type="STRING" id="633148.Tagg_0367"/>
<dbReference type="Proteomes" id="UP000002376">
    <property type="component" value="Chromosome"/>
</dbReference>
<keyword evidence="1" id="KW-0472">Membrane</keyword>
<evidence type="ECO:0000313" key="2">
    <source>
        <dbReference type="EMBL" id="ADG90642.1"/>
    </source>
</evidence>
<protein>
    <submittedName>
        <fullName evidence="2">Uncharacterized protein</fullName>
    </submittedName>
</protein>
<feature type="transmembrane region" description="Helical" evidence="1">
    <location>
        <begin position="7"/>
        <end position="25"/>
    </location>
</feature>
<proteinExistence type="predicted"/>
<keyword evidence="3" id="KW-1185">Reference proteome</keyword>
<organism evidence="2 3">
    <name type="scientific">Thermosphaera aggregans (strain DSM 11486 / M11TL)</name>
    <dbReference type="NCBI Taxonomy" id="633148"/>
    <lineage>
        <taxon>Archaea</taxon>
        <taxon>Thermoproteota</taxon>
        <taxon>Thermoprotei</taxon>
        <taxon>Desulfurococcales</taxon>
        <taxon>Desulfurococcaceae</taxon>
        <taxon>Thermosphaera</taxon>
    </lineage>
</organism>
<reference evidence="3" key="2">
    <citation type="journal article" date="2010" name="Stand. Genomic Sci.">
        <title>Complete genome sequence of Thermosphaera aggregans type strain (M11TLT).</title>
        <authorList>
            <person name="Spring S."/>
            <person name="Rachel R."/>
            <person name="Lapidus A."/>
            <person name="Davenport K."/>
            <person name="Tice H."/>
            <person name="Copeland A."/>
            <person name="Cheng J.-F."/>
            <person name="Lucas S."/>
            <person name="Chen F."/>
            <person name="Nolan M."/>
            <person name="Bruce D."/>
            <person name="Goodwin L."/>
            <person name="Pitluck S."/>
            <person name="Ivanova N."/>
            <person name="Mavromatis K."/>
            <person name="Ovchinnikova G."/>
            <person name="Pati A."/>
            <person name="Chen A."/>
            <person name="Palaniappan K."/>
            <person name="Land M."/>
            <person name="Hauser L."/>
            <person name="Chang Y.-J."/>
            <person name="Jeffries C.C."/>
            <person name="Brettin T."/>
            <person name="Detter J.C."/>
            <person name="Tapia R."/>
            <person name="Han C."/>
            <person name="Heimerl T."/>
            <person name="Weikl F."/>
            <person name="Brambilla E."/>
            <person name="Goker M."/>
            <person name="Bristow J."/>
            <person name="Eisen J.A."/>
            <person name="Markowitz V."/>
            <person name="Hugenholtz P."/>
            <person name="Kyrpides N.C."/>
            <person name="Klenk H.-P."/>
        </authorList>
    </citation>
    <scope>NUCLEOTIDE SEQUENCE [LARGE SCALE GENOMIC DNA]</scope>
    <source>
        <strain evidence="3">DSM 11486 / M11TL</strain>
    </source>
</reference>
<evidence type="ECO:0000256" key="1">
    <source>
        <dbReference type="SAM" id="Phobius"/>
    </source>
</evidence>
<dbReference type="EMBL" id="CP001939">
    <property type="protein sequence ID" value="ADG90642.1"/>
    <property type="molecule type" value="Genomic_DNA"/>
</dbReference>
<dbReference type="HOGENOM" id="CLU_649923_0_0_2"/>
<dbReference type="GeneID" id="9165380"/>
<dbReference type="RefSeq" id="WP_013129235.1">
    <property type="nucleotide sequence ID" value="NC_014160.1"/>
</dbReference>
<gene>
    <name evidence="2" type="ordered locus">Tagg_0367</name>
</gene>
<keyword evidence="1" id="KW-1133">Transmembrane helix</keyword>
<dbReference type="OrthoDB" id="18833at2157"/>
<accession>D5U0J2</accession>
<dbReference type="KEGG" id="tag:Tagg_0367"/>
<evidence type="ECO:0000313" key="3">
    <source>
        <dbReference type="Proteomes" id="UP000002376"/>
    </source>
</evidence>
<dbReference type="AlphaFoldDB" id="D5U0J2"/>